<dbReference type="InterPro" id="IPR016161">
    <property type="entry name" value="Ald_DH/histidinol_DH"/>
</dbReference>
<dbReference type="Proteomes" id="UP000528286">
    <property type="component" value="Unassembled WGS sequence"/>
</dbReference>
<dbReference type="SUPFAM" id="SSF53720">
    <property type="entry name" value="ALDH-like"/>
    <property type="match status" value="1"/>
</dbReference>
<sequence length="496" mass="52211">MSNLDHRLAEARAEAAIAGLPRGHFIDGAFVAPLEGGEMESFDPGLGRPFASFANGSQADVDRAVQSARKAQKAWARTAPAERGRILRRIADLILEEGRRLALVEMFDAGKRLREAEGDVRSAARGFEYYAGAADKLEGAQIPVGEGYLAYTVQEPVGVVAQIIPWNYPLTSAVRGVAPALACGCSVVLKPAEQTPFTALLLAEICKRAGLPDGVFNVVTGTGARVGGPLTAHGDIDHITFTGSVGTGSRVMSEAARNITRVTLELGGKSPHVLLADCDLDRAIPDAMGAIFENAGQICSAGSRLIVERAIRDEVAERLSKAMAGLRTGHGLANLDVGAVNSAEQLARVEAHVEGARGRGNSIISGGTRLSPEDAPGGWYFAPTLIEAPDPADAIVQEEIFGPVLTLQVADDFDHAVALADGTGYALAGAIHTRDLTKAVRFAREVDAGQIYVNEYFAAPFEVPFGGNGKSGFGRAKGLEGLKTYCKLKSVTMKLV</sequence>
<dbReference type="Gene3D" id="3.40.605.10">
    <property type="entry name" value="Aldehyde Dehydrogenase, Chain A, domain 1"/>
    <property type="match status" value="1"/>
</dbReference>
<evidence type="ECO:0000313" key="6">
    <source>
        <dbReference type="EMBL" id="MBB4064843.1"/>
    </source>
</evidence>
<comment type="caution">
    <text evidence="6">The sequence shown here is derived from an EMBL/GenBank/DDBJ whole genome shotgun (WGS) entry which is preliminary data.</text>
</comment>
<evidence type="ECO:0000256" key="3">
    <source>
        <dbReference type="PROSITE-ProRule" id="PRU10007"/>
    </source>
</evidence>
<keyword evidence="7" id="KW-1185">Reference proteome</keyword>
<name>A0A7W6J4X3_9HYPH</name>
<dbReference type="InterPro" id="IPR015590">
    <property type="entry name" value="Aldehyde_DH_dom"/>
</dbReference>
<accession>A0A7W6J4X3</accession>
<dbReference type="RefSeq" id="WP_183366145.1">
    <property type="nucleotide sequence ID" value="NZ_JACIEZ010000003.1"/>
</dbReference>
<dbReference type="Gene3D" id="3.40.309.10">
    <property type="entry name" value="Aldehyde Dehydrogenase, Chain A, domain 2"/>
    <property type="match status" value="1"/>
</dbReference>
<evidence type="ECO:0000313" key="7">
    <source>
        <dbReference type="Proteomes" id="UP000528286"/>
    </source>
</evidence>
<organism evidence="6 7">
    <name type="scientific">Gellertiella hungarica</name>
    <dbReference type="NCBI Taxonomy" id="1572859"/>
    <lineage>
        <taxon>Bacteria</taxon>
        <taxon>Pseudomonadati</taxon>
        <taxon>Pseudomonadota</taxon>
        <taxon>Alphaproteobacteria</taxon>
        <taxon>Hyphomicrobiales</taxon>
        <taxon>Rhizobiaceae</taxon>
        <taxon>Gellertiella</taxon>
    </lineage>
</organism>
<dbReference type="PROSITE" id="PS00687">
    <property type="entry name" value="ALDEHYDE_DEHYDR_GLU"/>
    <property type="match status" value="1"/>
</dbReference>
<evidence type="ECO:0000256" key="1">
    <source>
        <dbReference type="ARBA" id="ARBA00009986"/>
    </source>
</evidence>
<feature type="active site" evidence="3">
    <location>
        <position position="265"/>
    </location>
</feature>
<evidence type="ECO:0000259" key="5">
    <source>
        <dbReference type="Pfam" id="PF00171"/>
    </source>
</evidence>
<evidence type="ECO:0000256" key="2">
    <source>
        <dbReference type="ARBA" id="ARBA00023002"/>
    </source>
</evidence>
<reference evidence="6 7" key="1">
    <citation type="submission" date="2020-08" db="EMBL/GenBank/DDBJ databases">
        <title>Genomic Encyclopedia of Type Strains, Phase IV (KMG-IV): sequencing the most valuable type-strain genomes for metagenomic binning, comparative biology and taxonomic classification.</title>
        <authorList>
            <person name="Goeker M."/>
        </authorList>
    </citation>
    <scope>NUCLEOTIDE SEQUENCE [LARGE SCALE GENOMIC DNA]</scope>
    <source>
        <strain evidence="6 7">DSM 29853</strain>
    </source>
</reference>
<dbReference type="Pfam" id="PF00171">
    <property type="entry name" value="Aldedh"/>
    <property type="match status" value="1"/>
</dbReference>
<keyword evidence="2 4" id="KW-0560">Oxidoreductase</keyword>
<dbReference type="AlphaFoldDB" id="A0A7W6J4X3"/>
<dbReference type="PROSITE" id="PS00070">
    <property type="entry name" value="ALDEHYDE_DEHYDR_CYS"/>
    <property type="match status" value="1"/>
</dbReference>
<comment type="similarity">
    <text evidence="1 4">Belongs to the aldehyde dehydrogenase family.</text>
</comment>
<gene>
    <name evidence="6" type="ORF">GGR23_002030</name>
</gene>
<dbReference type="FunFam" id="3.40.605.10:FF:000007">
    <property type="entry name" value="NAD/NADP-dependent betaine aldehyde dehydrogenase"/>
    <property type="match status" value="1"/>
</dbReference>
<dbReference type="InterPro" id="IPR029510">
    <property type="entry name" value="Ald_DH_CS_GLU"/>
</dbReference>
<dbReference type="InterPro" id="IPR016160">
    <property type="entry name" value="Ald_DH_CS_CYS"/>
</dbReference>
<proteinExistence type="inferred from homology"/>
<evidence type="ECO:0000256" key="4">
    <source>
        <dbReference type="RuleBase" id="RU003345"/>
    </source>
</evidence>
<feature type="domain" description="Aldehyde dehydrogenase" evidence="5">
    <location>
        <begin position="37"/>
        <end position="491"/>
    </location>
</feature>
<dbReference type="EMBL" id="JACIEZ010000003">
    <property type="protein sequence ID" value="MBB4064843.1"/>
    <property type="molecule type" value="Genomic_DNA"/>
</dbReference>
<dbReference type="PANTHER" id="PTHR11699">
    <property type="entry name" value="ALDEHYDE DEHYDROGENASE-RELATED"/>
    <property type="match status" value="1"/>
</dbReference>
<dbReference type="InterPro" id="IPR016163">
    <property type="entry name" value="Ald_DH_C"/>
</dbReference>
<dbReference type="GO" id="GO:0016620">
    <property type="term" value="F:oxidoreductase activity, acting on the aldehyde or oxo group of donors, NAD or NADP as acceptor"/>
    <property type="evidence" value="ECO:0007669"/>
    <property type="project" value="InterPro"/>
</dbReference>
<protein>
    <submittedName>
        <fullName evidence="6">Acyl-CoA reductase-like NAD-dependent aldehyde dehydrogenase</fullName>
    </submittedName>
</protein>
<dbReference type="InterPro" id="IPR016162">
    <property type="entry name" value="Ald_DH_N"/>
</dbReference>